<name>A0ABQ3SJ55_9ACTN</name>
<gene>
    <name evidence="2" type="ORF">Snoj_18080</name>
</gene>
<accession>A0ABQ3SJ55</accession>
<dbReference type="Proteomes" id="UP000613974">
    <property type="component" value="Unassembled WGS sequence"/>
</dbReference>
<evidence type="ECO:0000313" key="3">
    <source>
        <dbReference type="Proteomes" id="UP000613974"/>
    </source>
</evidence>
<feature type="region of interest" description="Disordered" evidence="1">
    <location>
        <begin position="1"/>
        <end position="49"/>
    </location>
</feature>
<comment type="caution">
    <text evidence="2">The sequence shown here is derived from an EMBL/GenBank/DDBJ whole genome shotgun (WGS) entry which is preliminary data.</text>
</comment>
<keyword evidence="3" id="KW-1185">Reference proteome</keyword>
<proteinExistence type="predicted"/>
<organism evidence="2 3">
    <name type="scientific">Streptomyces nojiriensis</name>
    <dbReference type="NCBI Taxonomy" id="66374"/>
    <lineage>
        <taxon>Bacteria</taxon>
        <taxon>Bacillati</taxon>
        <taxon>Actinomycetota</taxon>
        <taxon>Actinomycetes</taxon>
        <taxon>Kitasatosporales</taxon>
        <taxon>Streptomycetaceae</taxon>
        <taxon>Streptomyces</taxon>
    </lineage>
</organism>
<dbReference type="EMBL" id="BNEC01000003">
    <property type="protein sequence ID" value="GHI67890.1"/>
    <property type="molecule type" value="Genomic_DNA"/>
</dbReference>
<evidence type="ECO:0000256" key="1">
    <source>
        <dbReference type="SAM" id="MobiDB-lite"/>
    </source>
</evidence>
<protein>
    <submittedName>
        <fullName evidence="2">Uncharacterized protein</fullName>
    </submittedName>
</protein>
<feature type="compositionally biased region" description="Polar residues" evidence="1">
    <location>
        <begin position="1"/>
        <end position="10"/>
    </location>
</feature>
<reference evidence="3" key="1">
    <citation type="submission" date="2023-07" db="EMBL/GenBank/DDBJ databases">
        <title>Whole genome shotgun sequence of Streptomyces nojiriensis NBRC 13794.</title>
        <authorList>
            <person name="Komaki H."/>
            <person name="Tamura T."/>
        </authorList>
    </citation>
    <scope>NUCLEOTIDE SEQUENCE [LARGE SCALE GENOMIC DNA]</scope>
    <source>
        <strain evidence="3">NBRC 13794</strain>
    </source>
</reference>
<evidence type="ECO:0000313" key="2">
    <source>
        <dbReference type="EMBL" id="GHI67890.1"/>
    </source>
</evidence>
<sequence length="49" mass="5194">MSAAQTTNGRCQPRTGVSKDVMKGSDQGDEQPSSRAGSVHIARSRMTKS</sequence>